<feature type="transmembrane region" description="Helical" evidence="1">
    <location>
        <begin position="78"/>
        <end position="100"/>
    </location>
</feature>
<dbReference type="AlphaFoldDB" id="A0A4R0QPN5"/>
<dbReference type="EMBL" id="RXLP01000019">
    <property type="protein sequence ID" value="TCD54193.1"/>
    <property type="molecule type" value="Genomic_DNA"/>
</dbReference>
<sequence>MEGFFNQNNWFYKLMGLLFDLVILNVITLVVSIPLFTAGSALTALHYCLWRMVRNEEGSILKMYFTVFRENFKQVTPVWLVVLVCALIGAADVYFIAHIQQLAPGLGNSGRMVLIVAFSIMAVVITALVQWYTVLVSRYKNSNAIHLKNAALASLGFFPRTLTMLILVLGTAIGCVIFYGYAVPFVLILGISLPQYCCALVYEPVFKKLDGEESSAGSKK</sequence>
<dbReference type="Proteomes" id="UP000291289">
    <property type="component" value="Unassembled WGS sequence"/>
</dbReference>
<name>A0A4R0QPN5_9BIFI</name>
<keyword evidence="3" id="KW-1185">Reference proteome</keyword>
<dbReference type="OrthoDB" id="4420878at2"/>
<evidence type="ECO:0000313" key="3">
    <source>
        <dbReference type="Proteomes" id="UP000291289"/>
    </source>
</evidence>
<evidence type="ECO:0000313" key="2">
    <source>
        <dbReference type="EMBL" id="TCD54193.1"/>
    </source>
</evidence>
<feature type="transmembrane region" description="Helical" evidence="1">
    <location>
        <begin position="112"/>
        <end position="136"/>
    </location>
</feature>
<protein>
    <submittedName>
        <fullName evidence="2">DUF624 domain-containing protein</fullName>
    </submittedName>
</protein>
<feature type="transmembrane region" description="Helical" evidence="1">
    <location>
        <begin position="22"/>
        <end position="45"/>
    </location>
</feature>
<comment type="caution">
    <text evidence="2">The sequence shown here is derived from an EMBL/GenBank/DDBJ whole genome shotgun (WGS) entry which is preliminary data.</text>
</comment>
<dbReference type="RefSeq" id="WP_131283798.1">
    <property type="nucleotide sequence ID" value="NZ_RXLP01000019.1"/>
</dbReference>
<keyword evidence="1" id="KW-1133">Transmembrane helix</keyword>
<reference evidence="2 3" key="1">
    <citation type="submission" date="2018-12" db="EMBL/GenBank/DDBJ databases">
        <title>Alloscrdovia theropitheci sp. nov: a novel taxon from the feces of the bleeding-herat monkey (Theropithecus geleda).</title>
        <authorList>
            <person name="Modesto M."/>
        </authorList>
    </citation>
    <scope>NUCLEOTIDE SEQUENCE [LARGE SCALE GENOMIC DNA]</scope>
    <source>
        <strain evidence="2 3">GLDI4/2</strain>
    </source>
</reference>
<organism evidence="2 3">
    <name type="scientific">Alloscardovia theropitheci</name>
    <dbReference type="NCBI Taxonomy" id="2496842"/>
    <lineage>
        <taxon>Bacteria</taxon>
        <taxon>Bacillati</taxon>
        <taxon>Actinomycetota</taxon>
        <taxon>Actinomycetes</taxon>
        <taxon>Bifidobacteriales</taxon>
        <taxon>Bifidobacteriaceae</taxon>
        <taxon>Alloscardovia</taxon>
    </lineage>
</organism>
<feature type="transmembrane region" description="Helical" evidence="1">
    <location>
        <begin position="157"/>
        <end position="179"/>
    </location>
</feature>
<keyword evidence="1" id="KW-0812">Transmembrane</keyword>
<dbReference type="InterPro" id="IPR006938">
    <property type="entry name" value="DUF624"/>
</dbReference>
<evidence type="ECO:0000256" key="1">
    <source>
        <dbReference type="SAM" id="Phobius"/>
    </source>
</evidence>
<proteinExistence type="predicted"/>
<gene>
    <name evidence="2" type="ORF">EJ419_03895</name>
</gene>
<keyword evidence="1" id="KW-0472">Membrane</keyword>
<accession>A0A4R0QPN5</accession>
<dbReference type="Pfam" id="PF04854">
    <property type="entry name" value="DUF624"/>
    <property type="match status" value="1"/>
</dbReference>